<accession>A0AA38M124</accession>
<name>A0AA38M124_9CUCU</name>
<evidence type="ECO:0000313" key="2">
    <source>
        <dbReference type="Proteomes" id="UP001168821"/>
    </source>
</evidence>
<gene>
    <name evidence="1" type="ORF">Zmor_003996</name>
</gene>
<organism evidence="1 2">
    <name type="scientific">Zophobas morio</name>
    <dbReference type="NCBI Taxonomy" id="2755281"/>
    <lineage>
        <taxon>Eukaryota</taxon>
        <taxon>Metazoa</taxon>
        <taxon>Ecdysozoa</taxon>
        <taxon>Arthropoda</taxon>
        <taxon>Hexapoda</taxon>
        <taxon>Insecta</taxon>
        <taxon>Pterygota</taxon>
        <taxon>Neoptera</taxon>
        <taxon>Endopterygota</taxon>
        <taxon>Coleoptera</taxon>
        <taxon>Polyphaga</taxon>
        <taxon>Cucujiformia</taxon>
        <taxon>Tenebrionidae</taxon>
        <taxon>Zophobas</taxon>
    </lineage>
</organism>
<sequence length="101" mass="11638">MRSAQKHEMLLAVKRTPPSIVAANVIREDLQNPIKLLYRRFKDRPLPSYFMCATCYSDEPLHVDLMYGKLRLVEVVCYLAPTSAVVPSVAYQLVSSLFHYY</sequence>
<dbReference type="Proteomes" id="UP001168821">
    <property type="component" value="Unassembled WGS sequence"/>
</dbReference>
<keyword evidence="2" id="KW-1185">Reference proteome</keyword>
<evidence type="ECO:0000313" key="1">
    <source>
        <dbReference type="EMBL" id="KAJ3636419.1"/>
    </source>
</evidence>
<dbReference type="EMBL" id="JALNTZ010000119">
    <property type="protein sequence ID" value="KAJ3636419.1"/>
    <property type="molecule type" value="Genomic_DNA"/>
</dbReference>
<dbReference type="AlphaFoldDB" id="A0AA38M124"/>
<protein>
    <submittedName>
        <fullName evidence="1">Uncharacterized protein</fullName>
    </submittedName>
</protein>
<reference evidence="1" key="1">
    <citation type="journal article" date="2023" name="G3 (Bethesda)">
        <title>Whole genome assemblies of Zophobas morio and Tenebrio molitor.</title>
        <authorList>
            <person name="Kaur S."/>
            <person name="Stinson S.A."/>
            <person name="diCenzo G.C."/>
        </authorList>
    </citation>
    <scope>NUCLEOTIDE SEQUENCE</scope>
    <source>
        <strain evidence="1">QUZm001</strain>
    </source>
</reference>
<proteinExistence type="predicted"/>
<comment type="caution">
    <text evidence="1">The sequence shown here is derived from an EMBL/GenBank/DDBJ whole genome shotgun (WGS) entry which is preliminary data.</text>
</comment>